<protein>
    <recommendedName>
        <fullName evidence="1">Nitrogen regulatory protein areA GATA-like domain-containing protein</fullName>
    </recommendedName>
</protein>
<dbReference type="InterPro" id="IPR013860">
    <property type="entry name" value="AreA_GATA"/>
</dbReference>
<name>A0A139A020_GONPJ</name>
<evidence type="ECO:0000259" key="1">
    <source>
        <dbReference type="Pfam" id="PF08550"/>
    </source>
</evidence>
<dbReference type="PANTHER" id="PTHR28051">
    <property type="entry name" value="PROTEIN MTL1-RELATED"/>
    <property type="match status" value="1"/>
</dbReference>
<dbReference type="EMBL" id="KQ965838">
    <property type="protein sequence ID" value="KXS10109.1"/>
    <property type="molecule type" value="Genomic_DNA"/>
</dbReference>
<dbReference type="GO" id="GO:0042149">
    <property type="term" value="P:cellular response to glucose starvation"/>
    <property type="evidence" value="ECO:0007669"/>
    <property type="project" value="TreeGrafter"/>
</dbReference>
<keyword evidence="3" id="KW-1185">Reference proteome</keyword>
<dbReference type="InterPro" id="IPR052292">
    <property type="entry name" value="Glucose_repression_reg"/>
</dbReference>
<dbReference type="OMA" id="ENVWISW"/>
<dbReference type="Pfam" id="PF08550">
    <property type="entry name" value="GATA_AreA"/>
    <property type="match status" value="1"/>
</dbReference>
<evidence type="ECO:0000313" key="3">
    <source>
        <dbReference type="Proteomes" id="UP000070544"/>
    </source>
</evidence>
<sequence length="95" mass="11334">MPQDQYSTVVLPPVAVADDADQIFEERALAVQLGQSHVDYLSHALDERDLQKSWRYANKHRDLIFNGRRLENASWRRWFQEKFHLRKLDPADLNW</sequence>
<evidence type="ECO:0000313" key="2">
    <source>
        <dbReference type="EMBL" id="KXS10109.1"/>
    </source>
</evidence>
<accession>A0A139A020</accession>
<dbReference type="GO" id="GO:0005773">
    <property type="term" value="C:vacuole"/>
    <property type="evidence" value="ECO:0007669"/>
    <property type="project" value="GOC"/>
</dbReference>
<organism evidence="2 3">
    <name type="scientific">Gonapodya prolifera (strain JEL478)</name>
    <name type="common">Monoblepharis prolifera</name>
    <dbReference type="NCBI Taxonomy" id="1344416"/>
    <lineage>
        <taxon>Eukaryota</taxon>
        <taxon>Fungi</taxon>
        <taxon>Fungi incertae sedis</taxon>
        <taxon>Chytridiomycota</taxon>
        <taxon>Chytridiomycota incertae sedis</taxon>
        <taxon>Monoblepharidomycetes</taxon>
        <taxon>Monoblepharidales</taxon>
        <taxon>Gonapodyaceae</taxon>
        <taxon>Gonapodya</taxon>
    </lineage>
</organism>
<dbReference type="Proteomes" id="UP000070544">
    <property type="component" value="Unassembled WGS sequence"/>
</dbReference>
<reference evidence="2 3" key="1">
    <citation type="journal article" date="2015" name="Genome Biol. Evol.">
        <title>Phylogenomic analyses indicate that early fungi evolved digesting cell walls of algal ancestors of land plants.</title>
        <authorList>
            <person name="Chang Y."/>
            <person name="Wang S."/>
            <person name="Sekimoto S."/>
            <person name="Aerts A.L."/>
            <person name="Choi C."/>
            <person name="Clum A."/>
            <person name="LaButti K.M."/>
            <person name="Lindquist E.A."/>
            <person name="Yee Ngan C."/>
            <person name="Ohm R.A."/>
            <person name="Salamov A.A."/>
            <person name="Grigoriev I.V."/>
            <person name="Spatafora J.W."/>
            <person name="Berbee M.L."/>
        </authorList>
    </citation>
    <scope>NUCLEOTIDE SEQUENCE [LARGE SCALE GENOMIC DNA]</scope>
    <source>
        <strain evidence="2 3">JEL478</strain>
    </source>
</reference>
<gene>
    <name evidence="2" type="ORF">M427DRAFT_192300</name>
</gene>
<dbReference type="GO" id="GO:0007039">
    <property type="term" value="P:protein catabolic process in the vacuole"/>
    <property type="evidence" value="ECO:0007669"/>
    <property type="project" value="TreeGrafter"/>
</dbReference>
<dbReference type="AlphaFoldDB" id="A0A139A020"/>
<dbReference type="PANTHER" id="PTHR28051:SF1">
    <property type="entry name" value="PROTEIN MTL1-RELATED"/>
    <property type="match status" value="1"/>
</dbReference>
<proteinExistence type="predicted"/>
<dbReference type="OrthoDB" id="515401at2759"/>
<feature type="domain" description="Nitrogen regulatory protein areA GATA-like" evidence="1">
    <location>
        <begin position="53"/>
        <end position="79"/>
    </location>
</feature>